<dbReference type="InterPro" id="IPR003819">
    <property type="entry name" value="TauD/TfdA-like"/>
</dbReference>
<evidence type="ECO:0000313" key="6">
    <source>
        <dbReference type="Proteomes" id="UP000654345"/>
    </source>
</evidence>
<dbReference type="InterPro" id="IPR042098">
    <property type="entry name" value="TauD-like_sf"/>
</dbReference>
<comment type="caution">
    <text evidence="5">The sequence shown here is derived from an EMBL/GenBank/DDBJ whole genome shotgun (WGS) entry which is preliminary data.</text>
</comment>
<dbReference type="RefSeq" id="WP_201376310.1">
    <property type="nucleotide sequence ID" value="NZ_BNJG01000004.1"/>
</dbReference>
<gene>
    <name evidence="5" type="ORF">KSB_86160</name>
</gene>
<evidence type="ECO:0000256" key="2">
    <source>
        <dbReference type="ARBA" id="ARBA00023002"/>
    </source>
</evidence>
<dbReference type="SUPFAM" id="SSF51197">
    <property type="entry name" value="Clavaminate synthase-like"/>
    <property type="match status" value="1"/>
</dbReference>
<dbReference type="InterPro" id="IPR050411">
    <property type="entry name" value="AlphaKG_dependent_hydroxylases"/>
</dbReference>
<organism evidence="5 6">
    <name type="scientific">Ktedonobacter robiniae</name>
    <dbReference type="NCBI Taxonomy" id="2778365"/>
    <lineage>
        <taxon>Bacteria</taxon>
        <taxon>Bacillati</taxon>
        <taxon>Chloroflexota</taxon>
        <taxon>Ktedonobacteria</taxon>
        <taxon>Ktedonobacterales</taxon>
        <taxon>Ktedonobacteraceae</taxon>
        <taxon>Ktedonobacter</taxon>
    </lineage>
</organism>
<sequence>MEKKASLKASIRKSIQEKREEINLADFSLTKADYLAPGSEFPLVVQPSMPGVNLAGWTKSNREYINTELAKHGAILFRNFTVDSAAKFEEFARSVSADGDLFDEYGDLPRDNPGAKVYHSTPYPADKPILFHNESSHTHRWPMKIMFYCVKSAEGKGATPIIDCRKTYRTLDPTIVRRMSQKKLLYVRNFIDGLDVSWQQFFQTSKKEQVEEYCRRAGIELEWKGEKHLTTRQLCPAVVKHPKTGEMLFFNQIQLHHISCLDHDVRTSMLSMFRQEDLPRNVYYGDGSPIEDSIVAEISKLYDQQAVRFTWQSGDVIVLDNMMIAHARDPFEGTRKILVAMAELVYQKDIVALMNEV</sequence>
<evidence type="ECO:0000259" key="4">
    <source>
        <dbReference type="Pfam" id="PF02668"/>
    </source>
</evidence>
<keyword evidence="2" id="KW-0560">Oxidoreductase</keyword>
<reference evidence="5 6" key="1">
    <citation type="journal article" date="2021" name="Int. J. Syst. Evol. Microbiol.">
        <title>Reticulibacter mediterranei gen. nov., sp. nov., within the new family Reticulibacteraceae fam. nov., and Ktedonospora formicarum gen. nov., sp. nov., Ktedonobacter robiniae sp. nov., Dictyobacter formicarum sp. nov. and Dictyobacter arantiisoli sp. nov., belonging to the class Ktedonobacteria.</title>
        <authorList>
            <person name="Yabe S."/>
            <person name="Zheng Y."/>
            <person name="Wang C.M."/>
            <person name="Sakai Y."/>
            <person name="Abe K."/>
            <person name="Yokota A."/>
            <person name="Donadio S."/>
            <person name="Cavaletti L."/>
            <person name="Monciardini P."/>
        </authorList>
    </citation>
    <scope>NUCLEOTIDE SEQUENCE [LARGE SCALE GENOMIC DNA]</scope>
    <source>
        <strain evidence="5 6">SOSP1-30</strain>
    </source>
</reference>
<name>A0ABQ3V4P6_9CHLR</name>
<proteinExistence type="predicted"/>
<comment type="cofactor">
    <cofactor evidence="1">
        <name>Fe(2+)</name>
        <dbReference type="ChEBI" id="CHEBI:29033"/>
    </cofactor>
</comment>
<protein>
    <submittedName>
        <fullName evidence="5">SyrP protein</fullName>
    </submittedName>
</protein>
<dbReference type="Proteomes" id="UP000654345">
    <property type="component" value="Unassembled WGS sequence"/>
</dbReference>
<keyword evidence="6" id="KW-1185">Reference proteome</keyword>
<dbReference type="Pfam" id="PF02668">
    <property type="entry name" value="TauD"/>
    <property type="match status" value="1"/>
</dbReference>
<accession>A0ABQ3V4P6</accession>
<feature type="domain" description="TauD/TfdA-like" evidence="4">
    <location>
        <begin position="48"/>
        <end position="340"/>
    </location>
</feature>
<evidence type="ECO:0000256" key="3">
    <source>
        <dbReference type="ARBA" id="ARBA00023194"/>
    </source>
</evidence>
<dbReference type="EMBL" id="BNJG01000004">
    <property type="protein sequence ID" value="GHO60141.1"/>
    <property type="molecule type" value="Genomic_DNA"/>
</dbReference>
<keyword evidence="3" id="KW-0045">Antibiotic biosynthesis</keyword>
<evidence type="ECO:0000313" key="5">
    <source>
        <dbReference type="EMBL" id="GHO60141.1"/>
    </source>
</evidence>
<dbReference type="Gene3D" id="3.60.130.10">
    <property type="entry name" value="Clavaminate synthase-like"/>
    <property type="match status" value="1"/>
</dbReference>
<evidence type="ECO:0000256" key="1">
    <source>
        <dbReference type="ARBA" id="ARBA00001954"/>
    </source>
</evidence>
<dbReference type="PANTHER" id="PTHR10696">
    <property type="entry name" value="GAMMA-BUTYROBETAINE HYDROXYLASE-RELATED"/>
    <property type="match status" value="1"/>
</dbReference>
<dbReference type="PANTHER" id="PTHR10696:SF56">
    <property type="entry name" value="TAUD_TFDA-LIKE DOMAIN-CONTAINING PROTEIN"/>
    <property type="match status" value="1"/>
</dbReference>